<dbReference type="EMBL" id="JAAAHW010007292">
    <property type="protein sequence ID" value="KAF9949482.1"/>
    <property type="molecule type" value="Genomic_DNA"/>
</dbReference>
<accession>A0A9P6IVY3</accession>
<protein>
    <submittedName>
        <fullName evidence="2">Uncharacterized protein</fullName>
    </submittedName>
</protein>
<keyword evidence="3" id="KW-1185">Reference proteome</keyword>
<dbReference type="Proteomes" id="UP000749646">
    <property type="component" value="Unassembled WGS sequence"/>
</dbReference>
<evidence type="ECO:0000313" key="2">
    <source>
        <dbReference type="EMBL" id="KAF9949482.1"/>
    </source>
</evidence>
<sequence>MTSSVPLPSLKDILGDLSALRIASISLSQTADGNDLLGDNTKNDAVTSLEKLERFKASTEKSQREEGVVETGFDVAADFLKMQQQLSVSKQEMNTLQERINGLGKELTEVQELIAFNPIQ</sequence>
<comment type="caution">
    <text evidence="2">The sequence shown here is derived from an EMBL/GenBank/DDBJ whole genome shotgun (WGS) entry which is preliminary data.</text>
</comment>
<keyword evidence="1" id="KW-0175">Coiled coil</keyword>
<organism evidence="2 3">
    <name type="scientific">Modicella reniformis</name>
    <dbReference type="NCBI Taxonomy" id="1440133"/>
    <lineage>
        <taxon>Eukaryota</taxon>
        <taxon>Fungi</taxon>
        <taxon>Fungi incertae sedis</taxon>
        <taxon>Mucoromycota</taxon>
        <taxon>Mortierellomycotina</taxon>
        <taxon>Mortierellomycetes</taxon>
        <taxon>Mortierellales</taxon>
        <taxon>Mortierellaceae</taxon>
        <taxon>Modicella</taxon>
    </lineage>
</organism>
<dbReference type="OrthoDB" id="2383224at2759"/>
<evidence type="ECO:0000256" key="1">
    <source>
        <dbReference type="SAM" id="Coils"/>
    </source>
</evidence>
<evidence type="ECO:0000313" key="3">
    <source>
        <dbReference type="Proteomes" id="UP000749646"/>
    </source>
</evidence>
<feature type="coiled-coil region" evidence="1">
    <location>
        <begin position="79"/>
        <end position="113"/>
    </location>
</feature>
<gene>
    <name evidence="2" type="ORF">BGZ65_007311</name>
</gene>
<name>A0A9P6IVY3_9FUNG</name>
<proteinExistence type="predicted"/>
<reference evidence="2" key="1">
    <citation type="journal article" date="2020" name="Fungal Divers.">
        <title>Resolving the Mortierellaceae phylogeny through synthesis of multi-gene phylogenetics and phylogenomics.</title>
        <authorList>
            <person name="Vandepol N."/>
            <person name="Liber J."/>
            <person name="Desiro A."/>
            <person name="Na H."/>
            <person name="Kennedy M."/>
            <person name="Barry K."/>
            <person name="Grigoriev I.V."/>
            <person name="Miller A.N."/>
            <person name="O'Donnell K."/>
            <person name="Stajich J.E."/>
            <person name="Bonito G."/>
        </authorList>
    </citation>
    <scope>NUCLEOTIDE SEQUENCE</scope>
    <source>
        <strain evidence="2">MES-2147</strain>
    </source>
</reference>
<dbReference type="AlphaFoldDB" id="A0A9P6IVY3"/>